<dbReference type="InterPro" id="IPR001878">
    <property type="entry name" value="Znf_CCHC"/>
</dbReference>
<keyword evidence="3" id="KW-0064">Aspartyl protease</keyword>
<keyword evidence="5" id="KW-0862">Zinc</keyword>
<dbReference type="PANTHER" id="PTHR42648">
    <property type="entry name" value="TRANSPOSASE, PUTATIVE-RELATED"/>
    <property type="match status" value="1"/>
</dbReference>
<dbReference type="GO" id="GO:0004190">
    <property type="term" value="F:aspartic-type endopeptidase activity"/>
    <property type="evidence" value="ECO:0007669"/>
    <property type="project" value="UniProtKB-KW"/>
</dbReference>
<feature type="compositionally biased region" description="Basic residues" evidence="6">
    <location>
        <begin position="569"/>
        <end position="584"/>
    </location>
</feature>
<evidence type="ECO:0000256" key="1">
    <source>
        <dbReference type="ARBA" id="ARBA00022670"/>
    </source>
</evidence>
<dbReference type="PROSITE" id="PS50158">
    <property type="entry name" value="ZF_CCHC"/>
    <property type="match status" value="1"/>
</dbReference>
<dbReference type="Gene3D" id="3.30.420.10">
    <property type="entry name" value="Ribonuclease H-like superfamily/Ribonuclease H"/>
    <property type="match status" value="1"/>
</dbReference>
<dbReference type="Pfam" id="PF13976">
    <property type="entry name" value="gag_pre-integrs"/>
    <property type="match status" value="1"/>
</dbReference>
<dbReference type="InterPro" id="IPR054722">
    <property type="entry name" value="PolX-like_BBD"/>
</dbReference>
<dbReference type="GO" id="GO:0006508">
    <property type="term" value="P:proteolysis"/>
    <property type="evidence" value="ECO:0007669"/>
    <property type="project" value="UniProtKB-KW"/>
</dbReference>
<dbReference type="InterPro" id="IPR036875">
    <property type="entry name" value="Znf_CCHC_sf"/>
</dbReference>
<keyword evidence="1" id="KW-0645">Protease</keyword>
<evidence type="ECO:0000256" key="2">
    <source>
        <dbReference type="ARBA" id="ARBA00022723"/>
    </source>
</evidence>
<dbReference type="Pfam" id="PF07727">
    <property type="entry name" value="RVT_2"/>
    <property type="match status" value="1"/>
</dbReference>
<dbReference type="GO" id="GO:0003676">
    <property type="term" value="F:nucleic acid binding"/>
    <property type="evidence" value="ECO:0007669"/>
    <property type="project" value="InterPro"/>
</dbReference>
<dbReference type="PANTHER" id="PTHR42648:SF32">
    <property type="entry name" value="RIBONUCLEASE H-LIKE DOMAIN, GAG-PRE-INTEGRASE DOMAIN PROTEIN-RELATED"/>
    <property type="match status" value="1"/>
</dbReference>
<keyword evidence="5" id="KW-0863">Zinc-finger</keyword>
<keyword evidence="2" id="KW-0479">Metal-binding</keyword>
<dbReference type="InterPro" id="IPR039537">
    <property type="entry name" value="Retrotran_Ty1/copia-like"/>
</dbReference>
<dbReference type="Pfam" id="PF22936">
    <property type="entry name" value="Pol_BBD"/>
    <property type="match status" value="1"/>
</dbReference>
<evidence type="ECO:0000313" key="8">
    <source>
        <dbReference type="EMBL" id="GEY80622.1"/>
    </source>
</evidence>
<feature type="non-terminal residue" evidence="8">
    <location>
        <position position="1418"/>
    </location>
</feature>
<protein>
    <submittedName>
        <fullName evidence="8">Copia protein</fullName>
    </submittedName>
</protein>
<name>A0A699HVP4_TANCI</name>
<dbReference type="InterPro" id="IPR025724">
    <property type="entry name" value="GAG-pre-integrase_dom"/>
</dbReference>
<dbReference type="SMART" id="SM00343">
    <property type="entry name" value="ZnF_C2HC"/>
    <property type="match status" value="1"/>
</dbReference>
<dbReference type="EMBL" id="BKCJ010211468">
    <property type="protein sequence ID" value="GEY80622.1"/>
    <property type="molecule type" value="Genomic_DNA"/>
</dbReference>
<dbReference type="GO" id="GO:0008270">
    <property type="term" value="F:zinc ion binding"/>
    <property type="evidence" value="ECO:0007669"/>
    <property type="project" value="UniProtKB-KW"/>
</dbReference>
<dbReference type="SUPFAM" id="SSF56672">
    <property type="entry name" value="DNA/RNA polymerases"/>
    <property type="match status" value="1"/>
</dbReference>
<evidence type="ECO:0000256" key="6">
    <source>
        <dbReference type="SAM" id="MobiDB-lite"/>
    </source>
</evidence>
<dbReference type="InterPro" id="IPR013103">
    <property type="entry name" value="RVT_2"/>
</dbReference>
<feature type="region of interest" description="Disordered" evidence="6">
    <location>
        <begin position="1066"/>
        <end position="1089"/>
    </location>
</feature>
<dbReference type="SUPFAM" id="SSF53098">
    <property type="entry name" value="Ribonuclease H-like"/>
    <property type="match status" value="1"/>
</dbReference>
<organism evidence="8">
    <name type="scientific">Tanacetum cinerariifolium</name>
    <name type="common">Dalmatian daisy</name>
    <name type="synonym">Chrysanthemum cinerariifolium</name>
    <dbReference type="NCBI Taxonomy" id="118510"/>
    <lineage>
        <taxon>Eukaryota</taxon>
        <taxon>Viridiplantae</taxon>
        <taxon>Streptophyta</taxon>
        <taxon>Embryophyta</taxon>
        <taxon>Tracheophyta</taxon>
        <taxon>Spermatophyta</taxon>
        <taxon>Magnoliopsida</taxon>
        <taxon>eudicotyledons</taxon>
        <taxon>Gunneridae</taxon>
        <taxon>Pentapetalae</taxon>
        <taxon>asterids</taxon>
        <taxon>campanulids</taxon>
        <taxon>Asterales</taxon>
        <taxon>Asteraceae</taxon>
        <taxon>Asteroideae</taxon>
        <taxon>Anthemideae</taxon>
        <taxon>Anthemidinae</taxon>
        <taxon>Tanacetum</taxon>
    </lineage>
</organism>
<evidence type="ECO:0000256" key="3">
    <source>
        <dbReference type="ARBA" id="ARBA00022750"/>
    </source>
</evidence>
<feature type="domain" description="CCHC-type" evidence="7">
    <location>
        <begin position="357"/>
        <end position="372"/>
    </location>
</feature>
<evidence type="ECO:0000256" key="4">
    <source>
        <dbReference type="ARBA" id="ARBA00022801"/>
    </source>
</evidence>
<dbReference type="InterPro" id="IPR012337">
    <property type="entry name" value="RNaseH-like_sf"/>
</dbReference>
<feature type="compositionally biased region" description="Polar residues" evidence="6">
    <location>
        <begin position="176"/>
        <end position="188"/>
    </location>
</feature>
<dbReference type="InterPro" id="IPR036397">
    <property type="entry name" value="RNaseH_sf"/>
</dbReference>
<proteinExistence type="predicted"/>
<sequence length="1418" mass="158656">MGFDSLLDFKVDGIPSRLGFYVVDKFDPVAMEIKLKNGSLVVNKEVISEMLRLGNEGNNILMNEVSGNKEMIPYWKDQFVVPEKDITPLIIKSNIRRSIVMIYVDGVQCKSLPMARRRPPISAWSAKVLKERETKEIASGGFGLGEKEGPFVEEGENRFPDDLEVMNLQTGGGNGHNNFQTRNSSASMGKSGEIDKVPERKSDRVELIGFNSPEYAFGPVTYVEVLETAERVTYSKLKGKAIQIDDIPSFSLGVTQDFEEYNSGDIMLIYEAEVKGLSTSSHNTQNIAFVSLNNTNNTNELVSALRSVSAASSKATVSTLPNVDSLIDAVIYSFFTGRNLGANGIAAIGFDMSKVECYNCHRSGHFARECRSLMDNRNKDTPRRTIPVEVFTSNALVSQCSSSFSGSDNEVAPCSKACSNAYATLQSHYDKLTIDFRKSQFDFLSYKIESQVSGKTSLGFDSQVFDRQVFDCEELHSYKSDDSVPKTPVNDSETVTNVVNVESSSNMPNKDMSKTLRHGSHIIKDWTSDSEDESEIESVPKQKEPSFVPTSEHVKTPRKTVKKIEHPKQAKNLRKNNQKSRGHKNSWNMKACFVCKSLNYLIKGCDYYEKQMVQKPVWNNAMRVNHQNSVRMTYPHSNRNVVPTAVLTRSRLMSLNAARHVTNAVPQSTVKSPRPVKHVVNKAHSPIRMPINHKPLTKNSNFNNKVTTIKVNDVQGTKASSRDKVVIDSGCSRHITGNISFLLDFEKFNGGYVTFGGNPKGGKISGKGKIKTGKLDFDDVYFVKEFKFNPFSVLQMCDKKNSVLYTNTECVVLSSDYKLPDKNYVLLRVLRENNMYNVDLKNVVPSGVLTYLFAKATLDESNLWHRRLRHINFKTTNKLVKCNLARGLPSKIFENNHTCVACQKGKQHRASCKSKPVSSVSHPLKKFHMDLFGPTFVKSLNKKSYCLVVTDDYSRFSWALFLATKDETSAILKTFITGIGPKWLFDIDTLTQSMNYQPVVAGNQPNHNAGIKENLDAGKVGKETVSAQQYVLLPLWSNGLKDFPNIDADVADAAFDVKETENEVHVSLSGSAKSKKHNEKAKRDAKGKSHVGSPIGVRYLRAEFEEFSFNNTNRVNAVSTPVNAVGLNLTNSTNSFNTASPSDTVVSPNFGITGKSSFVDPSKYLDDLDMPELEDIVYSDDEEDVGAKADLSNLETNIYVSPILTTRVHKDHPVNQIISDLNSAPQTKSMTKNKARLVAQVHTQEEGIDYDEVFTPVMDVKSAFLYGTIEEEVYVCQPPGFKDPDYPDKVYKVVKALYGLHQAPRAWYETLANYLLENGFYRGKINQTLFIKKQKRDILLVQVYVDDIIFGSTNKELCKGFKKLMKDKFQMSSTGELTFFLGLQVKQKDDGIFISQDKYLAKILRKFGFTNVKSASTP</sequence>
<comment type="caution">
    <text evidence="8">The sequence shown here is derived from an EMBL/GenBank/DDBJ whole genome shotgun (WGS) entry which is preliminary data.</text>
</comment>
<evidence type="ECO:0000256" key="5">
    <source>
        <dbReference type="PROSITE-ProRule" id="PRU00047"/>
    </source>
</evidence>
<feature type="region of interest" description="Disordered" evidence="6">
    <location>
        <begin position="172"/>
        <end position="194"/>
    </location>
</feature>
<keyword evidence="4" id="KW-0378">Hydrolase</keyword>
<gene>
    <name evidence="8" type="ORF">Tci_452596</name>
</gene>
<evidence type="ECO:0000259" key="7">
    <source>
        <dbReference type="PROSITE" id="PS50158"/>
    </source>
</evidence>
<reference evidence="8" key="1">
    <citation type="journal article" date="2019" name="Sci. Rep.">
        <title>Draft genome of Tanacetum cinerariifolium, the natural source of mosquito coil.</title>
        <authorList>
            <person name="Yamashiro T."/>
            <person name="Shiraishi A."/>
            <person name="Satake H."/>
            <person name="Nakayama K."/>
        </authorList>
    </citation>
    <scope>NUCLEOTIDE SEQUENCE</scope>
</reference>
<accession>A0A699HVP4</accession>
<dbReference type="SUPFAM" id="SSF57756">
    <property type="entry name" value="Retrovirus zinc finger-like domains"/>
    <property type="match status" value="1"/>
</dbReference>
<feature type="region of interest" description="Disordered" evidence="6">
    <location>
        <begin position="527"/>
        <end position="584"/>
    </location>
</feature>
<dbReference type="InterPro" id="IPR043502">
    <property type="entry name" value="DNA/RNA_pol_sf"/>
</dbReference>
<dbReference type="Gene3D" id="4.10.60.10">
    <property type="entry name" value="Zinc finger, CCHC-type"/>
    <property type="match status" value="1"/>
</dbReference>